<reference evidence="2 3" key="1">
    <citation type="submission" date="2019-07" db="EMBL/GenBank/DDBJ databases">
        <title>Whole genome shotgun sequence of Frigoribacterium faeni NBRC 103066.</title>
        <authorList>
            <person name="Hosoyama A."/>
            <person name="Uohara A."/>
            <person name="Ohji S."/>
            <person name="Ichikawa N."/>
        </authorList>
    </citation>
    <scope>NUCLEOTIDE SEQUENCE [LARGE SCALE GENOMIC DNA]</scope>
    <source>
        <strain evidence="2 3">NBRC 103066</strain>
    </source>
</reference>
<protein>
    <submittedName>
        <fullName evidence="2">Uncharacterized protein</fullName>
    </submittedName>
</protein>
<feature type="region of interest" description="Disordered" evidence="1">
    <location>
        <begin position="37"/>
        <end position="58"/>
    </location>
</feature>
<comment type="caution">
    <text evidence="2">The sequence shown here is derived from an EMBL/GenBank/DDBJ whole genome shotgun (WGS) entry which is preliminary data.</text>
</comment>
<gene>
    <name evidence="2" type="ORF">FFA01_22890</name>
</gene>
<keyword evidence="3" id="KW-1185">Reference proteome</keyword>
<proteinExistence type="predicted"/>
<organism evidence="2 3">
    <name type="scientific">Frigoribacterium faeni</name>
    <dbReference type="NCBI Taxonomy" id="145483"/>
    <lineage>
        <taxon>Bacteria</taxon>
        <taxon>Bacillati</taxon>
        <taxon>Actinomycetota</taxon>
        <taxon>Actinomycetes</taxon>
        <taxon>Micrococcales</taxon>
        <taxon>Microbacteriaceae</taxon>
        <taxon>Frigoribacterium</taxon>
    </lineage>
</organism>
<evidence type="ECO:0000313" key="3">
    <source>
        <dbReference type="Proteomes" id="UP000321154"/>
    </source>
</evidence>
<evidence type="ECO:0000313" key="2">
    <source>
        <dbReference type="EMBL" id="GEK83980.1"/>
    </source>
</evidence>
<name>A0ABQ0USQ7_9MICO</name>
<evidence type="ECO:0000256" key="1">
    <source>
        <dbReference type="SAM" id="MobiDB-lite"/>
    </source>
</evidence>
<accession>A0ABQ0USQ7</accession>
<dbReference type="EMBL" id="BJUV01000024">
    <property type="protein sequence ID" value="GEK83980.1"/>
    <property type="molecule type" value="Genomic_DNA"/>
</dbReference>
<sequence>MEMEGQPDSEARFIILGTTVTSNGAGGEARVELHRDRVSPAREAAGGDRGQDAHGKTRACSEVHVRLPLIDPCASARDMCTCVHSPS</sequence>
<dbReference type="Proteomes" id="UP000321154">
    <property type="component" value="Unassembled WGS sequence"/>
</dbReference>